<evidence type="ECO:0000256" key="2">
    <source>
        <dbReference type="PROSITE-ProRule" id="PRU00117"/>
    </source>
</evidence>
<dbReference type="Proteomes" id="UP000631114">
    <property type="component" value="Unassembled WGS sequence"/>
</dbReference>
<dbReference type="AlphaFoldDB" id="A0A835LEJ3"/>
<dbReference type="CDD" id="cd22459">
    <property type="entry name" value="KH-I_PEPPER_rpt1_like"/>
    <property type="match status" value="1"/>
</dbReference>
<dbReference type="InterPro" id="IPR004087">
    <property type="entry name" value="KH_dom"/>
</dbReference>
<keyword evidence="1" id="KW-0677">Repeat</keyword>
<feature type="compositionally biased region" description="Polar residues" evidence="3">
    <location>
        <begin position="602"/>
        <end position="620"/>
    </location>
</feature>
<feature type="domain" description="K Homology" evidence="4">
    <location>
        <begin position="165"/>
        <end position="240"/>
    </location>
</feature>
<feature type="domain" description="K Homology" evidence="4">
    <location>
        <begin position="320"/>
        <end position="395"/>
    </location>
</feature>
<name>A0A835LEJ3_9MAGN</name>
<evidence type="ECO:0000256" key="1">
    <source>
        <dbReference type="ARBA" id="ARBA00022737"/>
    </source>
</evidence>
<feature type="compositionally biased region" description="Polar residues" evidence="3">
    <location>
        <begin position="630"/>
        <end position="641"/>
    </location>
</feature>
<dbReference type="OrthoDB" id="442947at2759"/>
<dbReference type="Pfam" id="PF00013">
    <property type="entry name" value="KH_1"/>
    <property type="match status" value="4"/>
</dbReference>
<accession>A0A835LEJ3</accession>
<dbReference type="SMART" id="SM00322">
    <property type="entry name" value="KH"/>
    <property type="match status" value="4"/>
</dbReference>
<feature type="compositionally biased region" description="Polar residues" evidence="3">
    <location>
        <begin position="487"/>
        <end position="502"/>
    </location>
</feature>
<evidence type="ECO:0000256" key="3">
    <source>
        <dbReference type="SAM" id="MobiDB-lite"/>
    </source>
</evidence>
<reference evidence="5 6" key="1">
    <citation type="submission" date="2020-10" db="EMBL/GenBank/DDBJ databases">
        <title>The Coptis chinensis genome and diversification of protoberbering-type alkaloids.</title>
        <authorList>
            <person name="Wang B."/>
            <person name="Shu S."/>
            <person name="Song C."/>
            <person name="Liu Y."/>
        </authorList>
    </citation>
    <scope>NUCLEOTIDE SEQUENCE [LARGE SCALE GENOMIC DNA]</scope>
    <source>
        <strain evidence="5">HL-2020</strain>
        <tissue evidence="5">Leaf</tissue>
    </source>
</reference>
<gene>
    <name evidence="5" type="ORF">IFM89_016208</name>
</gene>
<dbReference type="PROSITE" id="PS50084">
    <property type="entry name" value="KH_TYPE_1"/>
    <property type="match status" value="4"/>
</dbReference>
<dbReference type="GO" id="GO:0003723">
    <property type="term" value="F:RNA binding"/>
    <property type="evidence" value="ECO:0007669"/>
    <property type="project" value="UniProtKB-UniRule"/>
</dbReference>
<keyword evidence="6" id="KW-1185">Reference proteome</keyword>
<dbReference type="CDD" id="cd22460">
    <property type="entry name" value="KH-I_PEPPER_rpt2_like"/>
    <property type="match status" value="2"/>
</dbReference>
<keyword evidence="2" id="KW-0694">RNA-binding</keyword>
<feature type="compositionally biased region" description="Basic residues" evidence="3">
    <location>
        <begin position="1"/>
        <end position="15"/>
    </location>
</feature>
<feature type="domain" description="K Homology" evidence="4">
    <location>
        <begin position="45"/>
        <end position="115"/>
    </location>
</feature>
<feature type="domain" description="K Homology" evidence="4">
    <location>
        <begin position="527"/>
        <end position="596"/>
    </location>
</feature>
<dbReference type="InterPro" id="IPR036612">
    <property type="entry name" value="KH_dom_type_1_sf"/>
</dbReference>
<organism evidence="5 6">
    <name type="scientific">Coptis chinensis</name>
    <dbReference type="NCBI Taxonomy" id="261450"/>
    <lineage>
        <taxon>Eukaryota</taxon>
        <taxon>Viridiplantae</taxon>
        <taxon>Streptophyta</taxon>
        <taxon>Embryophyta</taxon>
        <taxon>Tracheophyta</taxon>
        <taxon>Spermatophyta</taxon>
        <taxon>Magnoliopsida</taxon>
        <taxon>Ranunculales</taxon>
        <taxon>Ranunculaceae</taxon>
        <taxon>Coptidoideae</taxon>
        <taxon>Coptis</taxon>
    </lineage>
</organism>
<sequence>MGKNNKRQSSFRRNSRVQFDRRGSFKKSKRSDNNFESDEGAFNADETVYRILCPVKKIGSVIGKGGDIIKALREETRSKIKVGESVPGTDERVVIIFSSSTEKPKILDSNENEENPENVVTAEEEHDEMQPHCPAQHALLKVHQRISEDDGLFGGPVREDNNEDDVVTARLLVPSNQVGCLIGKGGHVIQSLRTETGANIRILPADHLPACAMSTDELVQISGISAIAKKALYEVSTLLHQNPRPPMKNPIHDGGQGFYPPAPMGNMPPLGNQMSQHSTPEAEERAILVSSIDAPWNPISPTIEAILQLQVKTNVISEEGTITTRLLVPSSKVGCLLGQGGHIINEMRRRTLADIRVISKDGKPNYASADEELVQVSGNVNVARDALVEVAQRLRMRSLEGVNGDAGPMGPMRGFGHPESFPDRRMPPSGMIARNSGSYEHVKALWCDQKLSEATIVNGNGYARRKSTNIYSYNQRVDRCQSRDEGFSTNRHGSALVPQSNSGKGGGREYQAPRYPAQPTPSRFPNISSSMQIRIPNSAISSVLGAGGSNISNIGQMSGAKVKLNDSQGGSECVVEIHGSFEQMDAAQNLLQTFVASSVQNFNGHQQQPPHSSAVQNFSAQPDPDPYASALQNSSTQQQQNPYASMHNLNAQQNQNVDMDCAAVNEGEVLVFAL</sequence>
<feature type="region of interest" description="Disordered" evidence="3">
    <location>
        <begin position="484"/>
        <end position="511"/>
    </location>
</feature>
<dbReference type="Gene3D" id="3.30.1370.10">
    <property type="entry name" value="K Homology domain, type 1"/>
    <property type="match status" value="1"/>
</dbReference>
<feature type="region of interest" description="Disordered" evidence="3">
    <location>
        <begin position="1"/>
        <end position="39"/>
    </location>
</feature>
<dbReference type="PANTHER" id="PTHR10288">
    <property type="entry name" value="KH DOMAIN CONTAINING RNA BINDING PROTEIN"/>
    <property type="match status" value="1"/>
</dbReference>
<dbReference type="SUPFAM" id="SSF54791">
    <property type="entry name" value="Eukaryotic type KH-domain (KH-domain type I)"/>
    <property type="match status" value="4"/>
</dbReference>
<dbReference type="EMBL" id="JADFTS010000008">
    <property type="protein sequence ID" value="KAF9592598.1"/>
    <property type="molecule type" value="Genomic_DNA"/>
</dbReference>
<dbReference type="Gene3D" id="3.30.310.210">
    <property type="match status" value="3"/>
</dbReference>
<comment type="caution">
    <text evidence="5">The sequence shown here is derived from an EMBL/GenBank/DDBJ whole genome shotgun (WGS) entry which is preliminary data.</text>
</comment>
<protein>
    <recommendedName>
        <fullName evidence="4">K Homology domain-containing protein</fullName>
    </recommendedName>
</protein>
<feature type="region of interest" description="Disordered" evidence="3">
    <location>
        <begin position="602"/>
        <end position="641"/>
    </location>
</feature>
<evidence type="ECO:0000313" key="5">
    <source>
        <dbReference type="EMBL" id="KAF9592598.1"/>
    </source>
</evidence>
<evidence type="ECO:0000313" key="6">
    <source>
        <dbReference type="Proteomes" id="UP000631114"/>
    </source>
</evidence>
<proteinExistence type="predicted"/>
<dbReference type="InterPro" id="IPR004088">
    <property type="entry name" value="KH_dom_type_1"/>
</dbReference>
<evidence type="ECO:0000259" key="4">
    <source>
        <dbReference type="SMART" id="SM00322"/>
    </source>
</evidence>